<evidence type="ECO:0000256" key="2">
    <source>
        <dbReference type="ARBA" id="ARBA00040406"/>
    </source>
</evidence>
<dbReference type="PANTHER" id="PTHR11006">
    <property type="entry name" value="PROTEIN ARGININE N-METHYLTRANSFERASE"/>
    <property type="match status" value="1"/>
</dbReference>
<accession>A0AAV5TQV8</accession>
<keyword evidence="1" id="KW-0949">S-adenosyl-L-methionine</keyword>
<dbReference type="Proteomes" id="UP001432027">
    <property type="component" value="Unassembled WGS sequence"/>
</dbReference>
<evidence type="ECO:0000256" key="3">
    <source>
        <dbReference type="ARBA" id="ARBA00042685"/>
    </source>
</evidence>
<dbReference type="EMBL" id="BTSX01000004">
    <property type="protein sequence ID" value="GMS96824.1"/>
    <property type="molecule type" value="Genomic_DNA"/>
</dbReference>
<proteinExistence type="predicted"/>
<dbReference type="InterPro" id="IPR025799">
    <property type="entry name" value="Arg_MeTrfase"/>
</dbReference>
<comment type="caution">
    <text evidence="4">The sequence shown here is derived from an EMBL/GenBank/DDBJ whole genome shotgun (WGS) entry which is preliminary data.</text>
</comment>
<dbReference type="SUPFAM" id="SSF53335">
    <property type="entry name" value="S-adenosyl-L-methionine-dependent methyltransferases"/>
    <property type="match status" value="1"/>
</dbReference>
<dbReference type="GO" id="GO:0042054">
    <property type="term" value="F:histone methyltransferase activity"/>
    <property type="evidence" value="ECO:0007669"/>
    <property type="project" value="TreeGrafter"/>
</dbReference>
<dbReference type="PANTHER" id="PTHR11006:SF73">
    <property type="entry name" value="PROTEIN ARGININE N-METHYLTRANSFERASE 6"/>
    <property type="match status" value="1"/>
</dbReference>
<evidence type="ECO:0000313" key="5">
    <source>
        <dbReference type="Proteomes" id="UP001432027"/>
    </source>
</evidence>
<dbReference type="AlphaFoldDB" id="A0AAV5TQV8"/>
<evidence type="ECO:0000313" key="4">
    <source>
        <dbReference type="EMBL" id="GMS96824.1"/>
    </source>
</evidence>
<keyword evidence="5" id="KW-1185">Reference proteome</keyword>
<protein>
    <recommendedName>
        <fullName evidence="2">Protein arginine N-methyltransferase 6</fullName>
    </recommendedName>
    <alternativeName>
        <fullName evidence="3">Histone-arginine N-methyltransferase PRMT6</fullName>
    </alternativeName>
</protein>
<sequence length="709" mass="79163">MRECLSNALAAWSEQDYPTALKEYLKNLIMAPEQERLDKYQEQFAKLLAQASAAGVVFDDRNKRLQNEIFPKSPLVLWTMGNLVMANDPFESLSLYGKAASLSGGLDLVNALGSILACRSTIVSTWHISMVNDDERNQKFNMALSRIVTPNSRVIDIGAGTGLLSMFASRYTNERVTGLEGEMPMAQLGQRCVEWNGLGQRVVIHPVMSSVYTPSQPPDVVVSETMDAGGLGEKILQIFHDVHTRYKGGDPSHRITFCPSKLTFFVVLIQSDKFWLSRMHRHNCQEFGCDDTCFIRQYNTSLLSDHDVLRSVETSYTTIDTEDFDDLMFLSDHIQILTTPLDSEQFLSDLKMLNITAGNFKVPITTAGRADAVLMCWRATLAPGIELESVRRGGWDYAAYPLSARTQYGQGDTFFGEWVVNFEQGIAINHIMDPDTTPGAKESMRGPYDEYLFKKDDGTIEMVNNESLRRFLSTSSPSRLSSWLSSRGQDSFFPVTTEGTLQFQYLETACNQRRKGIDLDFDTITSVRAYGCLFRADHINSCARQNQAAQQGVDLQLLDEFALPEYREIRGVDSGDGRFQMLSSPLLLIDLDPRRDYEAIVTGEQCQATVLDCSSADGILYWWVLNGEWSNREAGLPLAAFLFNKREQVEQGQTMRFNVFLKDSEFIISYGPGMITASAEDAEAAAPAAVPTVQQAAPPAYPAARATDV</sequence>
<name>A0AAV5TQV8_9BILA</name>
<dbReference type="CDD" id="cd02440">
    <property type="entry name" value="AdoMet_MTases"/>
    <property type="match status" value="1"/>
</dbReference>
<dbReference type="GO" id="GO:0016274">
    <property type="term" value="F:protein-arginine N-methyltransferase activity"/>
    <property type="evidence" value="ECO:0007669"/>
    <property type="project" value="InterPro"/>
</dbReference>
<organism evidence="4 5">
    <name type="scientific">Pristionchus entomophagus</name>
    <dbReference type="NCBI Taxonomy" id="358040"/>
    <lineage>
        <taxon>Eukaryota</taxon>
        <taxon>Metazoa</taxon>
        <taxon>Ecdysozoa</taxon>
        <taxon>Nematoda</taxon>
        <taxon>Chromadorea</taxon>
        <taxon>Rhabditida</taxon>
        <taxon>Rhabditina</taxon>
        <taxon>Diplogasteromorpha</taxon>
        <taxon>Diplogasteroidea</taxon>
        <taxon>Neodiplogasteridae</taxon>
        <taxon>Pristionchus</taxon>
    </lineage>
</organism>
<dbReference type="InterPro" id="IPR029063">
    <property type="entry name" value="SAM-dependent_MTases_sf"/>
</dbReference>
<dbReference type="Gene3D" id="3.40.50.150">
    <property type="entry name" value="Vaccinia Virus protein VP39"/>
    <property type="match status" value="1"/>
</dbReference>
<evidence type="ECO:0000256" key="1">
    <source>
        <dbReference type="ARBA" id="ARBA00022691"/>
    </source>
</evidence>
<reference evidence="4" key="1">
    <citation type="submission" date="2023-10" db="EMBL/GenBank/DDBJ databases">
        <title>Genome assembly of Pristionchus species.</title>
        <authorList>
            <person name="Yoshida K."/>
            <person name="Sommer R.J."/>
        </authorList>
    </citation>
    <scope>NUCLEOTIDE SEQUENCE</scope>
    <source>
        <strain evidence="4">RS0144</strain>
    </source>
</reference>
<gene>
    <name evidence="4" type="ORF">PENTCL1PPCAC_18999</name>
</gene>
<dbReference type="Pfam" id="PF06325">
    <property type="entry name" value="PrmA"/>
    <property type="match status" value="1"/>
</dbReference>